<gene>
    <name evidence="1" type="ORF">HNR09_001486</name>
</gene>
<keyword evidence="2" id="KW-1185">Reference proteome</keyword>
<dbReference type="PANTHER" id="PTHR43649">
    <property type="entry name" value="ARABINOSE-BINDING PROTEIN-RELATED"/>
    <property type="match status" value="1"/>
</dbReference>
<dbReference type="InterPro" id="IPR050490">
    <property type="entry name" value="Bact_solute-bd_prot1"/>
</dbReference>
<comment type="caution">
    <text evidence="1">The sequence shown here is derived from an EMBL/GenBank/DDBJ whole genome shotgun (WGS) entry which is preliminary data.</text>
</comment>
<dbReference type="PANTHER" id="PTHR43649:SF11">
    <property type="entry name" value="ABC TRANSPORTER SUBSTRATE-BINDING PROTEIN YESO-RELATED"/>
    <property type="match status" value="1"/>
</dbReference>
<organism evidence="1 2">
    <name type="scientific">Nesterenkonia xinjiangensis</name>
    <dbReference type="NCBI Taxonomy" id="225327"/>
    <lineage>
        <taxon>Bacteria</taxon>
        <taxon>Bacillati</taxon>
        <taxon>Actinomycetota</taxon>
        <taxon>Actinomycetes</taxon>
        <taxon>Micrococcales</taxon>
        <taxon>Micrococcaceae</taxon>
        <taxon>Nesterenkonia</taxon>
    </lineage>
</organism>
<keyword evidence="1" id="KW-0813">Transport</keyword>
<dbReference type="Pfam" id="PF01547">
    <property type="entry name" value="SBP_bac_1"/>
    <property type="match status" value="1"/>
</dbReference>
<dbReference type="EMBL" id="JACCFY010000001">
    <property type="protein sequence ID" value="NYJ78075.1"/>
    <property type="molecule type" value="Genomic_DNA"/>
</dbReference>
<sequence length="409" mass="44445">MGTVLSLALVSCGEGGADDGDVSLSFTWWGPDARHELTQEVIDLYEEENPHVSIEPSFREWGGYWDALATQAAGGDLPDIVQMDSGYLRTYADQGSLLELETVDTSRHDESVVRNGMIDDELFAVTIGINATVMAANVTLFDEADVDLPDDTTWTWEDYAEVSSELDDALPDSHGAEGPFGIATLEMWLRQQGKEIRSPDGDDVGFTVEDAARYFELQLELMQQGAYPGADVISENQSAGHEQSLAGQGRAALSTWSSNELLAIATATGDEFTPLRLPRQSESPSRPDTYYKSSMYLSGSAGTEHPEEVQHFIDFFANSTAAGEILRTERGVPPNADVLDAVLPGLTGLDADIAEFLRGMEGEVGDPPPLPPSGGADFGQIVQRYELEVFFERLSPRQAAESMVEEMSV</sequence>
<dbReference type="SUPFAM" id="SSF53850">
    <property type="entry name" value="Periplasmic binding protein-like II"/>
    <property type="match status" value="1"/>
</dbReference>
<name>A0A7Z0GLB6_9MICC</name>
<reference evidence="1 2" key="1">
    <citation type="submission" date="2020-07" db="EMBL/GenBank/DDBJ databases">
        <title>Sequencing the genomes of 1000 actinobacteria strains.</title>
        <authorList>
            <person name="Klenk H.-P."/>
        </authorList>
    </citation>
    <scope>NUCLEOTIDE SEQUENCE [LARGE SCALE GENOMIC DNA]</scope>
    <source>
        <strain evidence="1 2">DSM 15475</strain>
    </source>
</reference>
<dbReference type="InterPro" id="IPR006059">
    <property type="entry name" value="SBP"/>
</dbReference>
<dbReference type="RefSeq" id="WP_378937939.1">
    <property type="nucleotide sequence ID" value="NZ_JBHXCR010000003.1"/>
</dbReference>
<evidence type="ECO:0000313" key="2">
    <source>
        <dbReference type="Proteomes" id="UP000535437"/>
    </source>
</evidence>
<evidence type="ECO:0000313" key="1">
    <source>
        <dbReference type="EMBL" id="NYJ78075.1"/>
    </source>
</evidence>
<protein>
    <submittedName>
        <fullName evidence="1">Multiple sugar transport system substrate-binding protein</fullName>
    </submittedName>
</protein>
<dbReference type="AlphaFoldDB" id="A0A7Z0GLB6"/>
<keyword evidence="1" id="KW-0762">Sugar transport</keyword>
<dbReference type="Proteomes" id="UP000535437">
    <property type="component" value="Unassembled WGS sequence"/>
</dbReference>
<dbReference type="Gene3D" id="3.40.190.10">
    <property type="entry name" value="Periplasmic binding protein-like II"/>
    <property type="match status" value="2"/>
</dbReference>
<accession>A0A7Z0GLB6</accession>
<proteinExistence type="predicted"/>